<dbReference type="GO" id="GO:0008677">
    <property type="term" value="F:2-dehydropantoate 2-reductase activity"/>
    <property type="evidence" value="ECO:0007669"/>
    <property type="project" value="UniProtKB-EC"/>
</dbReference>
<organism evidence="7 8">
    <name type="scientific">Dialister succinatiphilus YIT 11850</name>
    <dbReference type="NCBI Taxonomy" id="742743"/>
    <lineage>
        <taxon>Bacteria</taxon>
        <taxon>Bacillati</taxon>
        <taxon>Bacillota</taxon>
        <taxon>Negativicutes</taxon>
        <taxon>Veillonellales</taxon>
        <taxon>Veillonellaceae</taxon>
        <taxon>Dialister</taxon>
    </lineage>
</organism>
<protein>
    <recommendedName>
        <fullName evidence="4">2-dehydropantoate 2-reductase</fullName>
        <ecNumber evidence="4">1.1.1.169</ecNumber>
    </recommendedName>
    <alternativeName>
        <fullName evidence="4">Ketopantoate reductase</fullName>
    </alternativeName>
</protein>
<dbReference type="Pfam" id="PF08546">
    <property type="entry name" value="ApbA_C"/>
    <property type="match status" value="1"/>
</dbReference>
<dbReference type="InterPro" id="IPR013332">
    <property type="entry name" value="KPR_N"/>
</dbReference>
<dbReference type="EC" id="1.1.1.169" evidence="4"/>
<evidence type="ECO:0000256" key="1">
    <source>
        <dbReference type="ARBA" id="ARBA00007870"/>
    </source>
</evidence>
<dbReference type="Pfam" id="PF02558">
    <property type="entry name" value="ApbA"/>
    <property type="match status" value="1"/>
</dbReference>
<evidence type="ECO:0000259" key="6">
    <source>
        <dbReference type="Pfam" id="PF08546"/>
    </source>
</evidence>
<dbReference type="eggNOG" id="COG1893">
    <property type="taxonomic scope" value="Bacteria"/>
</dbReference>
<dbReference type="PATRIC" id="fig|742743.3.peg.33"/>
<dbReference type="Gene3D" id="3.40.50.720">
    <property type="entry name" value="NAD(P)-binding Rossmann-like Domain"/>
    <property type="match status" value="1"/>
</dbReference>
<dbReference type="InterPro" id="IPR003710">
    <property type="entry name" value="ApbA"/>
</dbReference>
<dbReference type="Proteomes" id="UP000003277">
    <property type="component" value="Unassembled WGS sequence"/>
</dbReference>
<dbReference type="InterPro" id="IPR008927">
    <property type="entry name" value="6-PGluconate_DH-like_C_sf"/>
</dbReference>
<reference evidence="7 8" key="1">
    <citation type="submission" date="2011-11" db="EMBL/GenBank/DDBJ databases">
        <title>The Genome Sequence of Dialister succinatiphilus YIT 11850.</title>
        <authorList>
            <consortium name="The Broad Institute Genome Sequencing Platform"/>
            <person name="Earl A."/>
            <person name="Ward D."/>
            <person name="Feldgarden M."/>
            <person name="Gevers D."/>
            <person name="Morotomi M."/>
            <person name="Young S.K."/>
            <person name="Zeng Q."/>
            <person name="Gargeya S."/>
            <person name="Fitzgerald M."/>
            <person name="Haas B."/>
            <person name="Abouelleil A."/>
            <person name="Alvarado L."/>
            <person name="Arachchi H.M."/>
            <person name="Berlin A."/>
            <person name="Brown A."/>
            <person name="Chapman S.B."/>
            <person name="Dunbar C."/>
            <person name="Gearin G."/>
            <person name="Goldberg J."/>
            <person name="Griggs A."/>
            <person name="Gujja S."/>
            <person name="Heiman D."/>
            <person name="Howarth C."/>
            <person name="Lui A."/>
            <person name="MacDonald P.J.P."/>
            <person name="Montmayeur A."/>
            <person name="Murphy C."/>
            <person name="Neiman D."/>
            <person name="Pearson M."/>
            <person name="Priest M."/>
            <person name="Roberts A."/>
            <person name="Saif S."/>
            <person name="Shea T."/>
            <person name="Sisk P."/>
            <person name="Stolte C."/>
            <person name="Sykes S."/>
            <person name="Wortman J."/>
            <person name="Nusbaum C."/>
            <person name="Birren B."/>
        </authorList>
    </citation>
    <scope>NUCLEOTIDE SEQUENCE [LARGE SCALE GENOMIC DNA]</scope>
    <source>
        <strain evidence="7 8">YIT 11850</strain>
    </source>
</reference>
<evidence type="ECO:0000313" key="7">
    <source>
        <dbReference type="EMBL" id="EHO63974.1"/>
    </source>
</evidence>
<dbReference type="HOGENOM" id="CLU_031468_6_0_9"/>
<dbReference type="PANTHER" id="PTHR21708">
    <property type="entry name" value="PROBABLE 2-DEHYDROPANTOATE 2-REDUCTASE"/>
    <property type="match status" value="1"/>
</dbReference>
<proteinExistence type="inferred from homology"/>
<keyword evidence="8" id="KW-1185">Reference proteome</keyword>
<dbReference type="GO" id="GO:0005737">
    <property type="term" value="C:cytoplasm"/>
    <property type="evidence" value="ECO:0007669"/>
    <property type="project" value="TreeGrafter"/>
</dbReference>
<evidence type="ECO:0000256" key="3">
    <source>
        <dbReference type="ARBA" id="ARBA00023002"/>
    </source>
</evidence>
<evidence type="ECO:0000259" key="5">
    <source>
        <dbReference type="Pfam" id="PF02558"/>
    </source>
</evidence>
<dbReference type="GO" id="GO:0015940">
    <property type="term" value="P:pantothenate biosynthetic process"/>
    <property type="evidence" value="ECO:0007669"/>
    <property type="project" value="UniProtKB-UniPathway"/>
</dbReference>
<dbReference type="EMBL" id="ADLT01000001">
    <property type="protein sequence ID" value="EHO63974.1"/>
    <property type="molecule type" value="Genomic_DNA"/>
</dbReference>
<comment type="function">
    <text evidence="4">Catalyzes the NADPH-dependent reduction of ketopantoate into pantoic acid.</text>
</comment>
<feature type="domain" description="Ketopantoate reductase C-terminal" evidence="6">
    <location>
        <begin position="179"/>
        <end position="304"/>
    </location>
</feature>
<dbReference type="RefSeq" id="WP_008858538.1">
    <property type="nucleotide sequence ID" value="NZ_JH591187.1"/>
</dbReference>
<evidence type="ECO:0000256" key="4">
    <source>
        <dbReference type="RuleBase" id="RU362068"/>
    </source>
</evidence>
<dbReference type="NCBIfam" id="TIGR00745">
    <property type="entry name" value="apbA_panE"/>
    <property type="match status" value="1"/>
</dbReference>
<dbReference type="AlphaFoldDB" id="H1CXE3"/>
<name>H1CXE3_9FIRM</name>
<dbReference type="InterPro" id="IPR051402">
    <property type="entry name" value="KPR-Related"/>
</dbReference>
<dbReference type="Gene3D" id="1.10.1040.10">
    <property type="entry name" value="N-(1-d-carboxylethyl)-l-norvaline Dehydrogenase, domain 2"/>
    <property type="match status" value="1"/>
</dbReference>
<comment type="catalytic activity">
    <reaction evidence="4">
        <text>(R)-pantoate + NADP(+) = 2-dehydropantoate + NADPH + H(+)</text>
        <dbReference type="Rhea" id="RHEA:16233"/>
        <dbReference type="ChEBI" id="CHEBI:11561"/>
        <dbReference type="ChEBI" id="CHEBI:15378"/>
        <dbReference type="ChEBI" id="CHEBI:15980"/>
        <dbReference type="ChEBI" id="CHEBI:57783"/>
        <dbReference type="ChEBI" id="CHEBI:58349"/>
        <dbReference type="EC" id="1.1.1.169"/>
    </reaction>
</comment>
<dbReference type="UniPathway" id="UPA00028">
    <property type="reaction ID" value="UER00004"/>
</dbReference>
<dbReference type="STRING" id="742743.HMPREF9453_00031"/>
<feature type="domain" description="Ketopantoate reductase N-terminal" evidence="5">
    <location>
        <begin position="3"/>
        <end position="152"/>
    </location>
</feature>
<sequence>MRILIFGIGGIGGFAGGALAGTGSDVYFYVRGKNREAIEKEGLHVTSELLGDFTVHPKGMGQDGKALGKMDVILLACKGNGLAKACHDMAPMVATHTVVVPLLNGVLVSDLMEPLLPPCFIADGTIRVFSHLEKPGHVVQTAGSGQVVMGMKDGRDLPLLHELAALLQKSGIPAKVTHDIRLDSWEKYALMAANSALFCLFDGPAGKVRRQKNYRQVVAETVGEVIAMAKVQGVIIPPAYKEDYLRLFDSLPDDTVTSLYRDLKDGKKVEDTETEMILGRMVDLGKKAGLSVPCFEKAYAMAKSIGKRNWGGHGMKHT</sequence>
<evidence type="ECO:0000313" key="8">
    <source>
        <dbReference type="Proteomes" id="UP000003277"/>
    </source>
</evidence>
<comment type="pathway">
    <text evidence="4">Cofactor biosynthesis; (R)-pantothenate biosynthesis; (R)-pantoate from 3-methyl-2-oxobutanoate: step 2/2.</text>
</comment>
<accession>H1CXE3</accession>
<dbReference type="SUPFAM" id="SSF48179">
    <property type="entry name" value="6-phosphogluconate dehydrogenase C-terminal domain-like"/>
    <property type="match status" value="1"/>
</dbReference>
<keyword evidence="4" id="KW-0566">Pantothenate biosynthesis</keyword>
<dbReference type="OrthoDB" id="9772736at2"/>
<gene>
    <name evidence="7" type="ORF">HMPREF9453_00031</name>
</gene>
<dbReference type="InterPro" id="IPR036291">
    <property type="entry name" value="NAD(P)-bd_dom_sf"/>
</dbReference>
<comment type="similarity">
    <text evidence="1 4">Belongs to the ketopantoate reductase family.</text>
</comment>
<keyword evidence="2 4" id="KW-0521">NADP</keyword>
<dbReference type="InterPro" id="IPR013752">
    <property type="entry name" value="KPA_reductase"/>
</dbReference>
<keyword evidence="3 4" id="KW-0560">Oxidoreductase</keyword>
<dbReference type="SUPFAM" id="SSF51735">
    <property type="entry name" value="NAD(P)-binding Rossmann-fold domains"/>
    <property type="match status" value="1"/>
</dbReference>
<dbReference type="PANTHER" id="PTHR21708:SF26">
    <property type="entry name" value="2-DEHYDROPANTOATE 2-REDUCTASE"/>
    <property type="match status" value="1"/>
</dbReference>
<dbReference type="InterPro" id="IPR013328">
    <property type="entry name" value="6PGD_dom2"/>
</dbReference>
<evidence type="ECO:0000256" key="2">
    <source>
        <dbReference type="ARBA" id="ARBA00022857"/>
    </source>
</evidence>
<comment type="caution">
    <text evidence="7">The sequence shown here is derived from an EMBL/GenBank/DDBJ whole genome shotgun (WGS) entry which is preliminary data.</text>
</comment>